<dbReference type="InterPro" id="IPR029063">
    <property type="entry name" value="SAM-dependent_MTases_sf"/>
</dbReference>
<keyword evidence="4 6" id="KW-0949">S-adenosyl-L-methionine</keyword>
<evidence type="ECO:0000256" key="6">
    <source>
        <dbReference type="PROSITE-ProRule" id="PRU01023"/>
    </source>
</evidence>
<feature type="binding site" evidence="6">
    <location>
        <begin position="111"/>
        <end position="117"/>
    </location>
    <ligand>
        <name>S-adenosyl-L-methionine</name>
        <dbReference type="ChEBI" id="CHEBI:59789"/>
    </ligand>
</feature>
<dbReference type="Gene3D" id="3.30.70.1170">
    <property type="entry name" value="Sun protein, domain 3"/>
    <property type="match status" value="1"/>
</dbReference>
<accession>A0A938WVV3</accession>
<proteinExistence type="inferred from homology"/>
<protein>
    <recommendedName>
        <fullName evidence="8">SAM-dependent MTase RsmB/NOP-type domain-containing protein</fullName>
    </recommendedName>
</protein>
<dbReference type="Pfam" id="PF17125">
    <property type="entry name" value="Methyltr_RsmF_N"/>
    <property type="match status" value="1"/>
</dbReference>
<dbReference type="RefSeq" id="WP_205105744.1">
    <property type="nucleotide sequence ID" value="NZ_JACJJG010000104.1"/>
</dbReference>
<dbReference type="GO" id="GO:0003723">
    <property type="term" value="F:RNA binding"/>
    <property type="evidence" value="ECO:0007669"/>
    <property type="project" value="UniProtKB-UniRule"/>
</dbReference>
<evidence type="ECO:0000313" key="9">
    <source>
        <dbReference type="EMBL" id="MBM6674631.1"/>
    </source>
</evidence>
<comment type="caution">
    <text evidence="9">The sequence shown here is derived from an EMBL/GenBank/DDBJ whole genome shotgun (WGS) entry which is preliminary data.</text>
</comment>
<keyword evidence="2 6" id="KW-0489">Methyltransferase</keyword>
<dbReference type="InterPro" id="IPR001678">
    <property type="entry name" value="MeTrfase_RsmB-F_NOP2_dom"/>
</dbReference>
<dbReference type="InterPro" id="IPR023267">
    <property type="entry name" value="RCMT"/>
</dbReference>
<reference evidence="9" key="2">
    <citation type="journal article" date="2021" name="Sci. Rep.">
        <title>The distribution of antibiotic resistance genes in chicken gut microbiota commensals.</title>
        <authorList>
            <person name="Juricova H."/>
            <person name="Matiasovicova J."/>
            <person name="Kubasova T."/>
            <person name="Cejkova D."/>
            <person name="Rychlik I."/>
        </authorList>
    </citation>
    <scope>NUCLEOTIDE SEQUENCE</scope>
    <source>
        <strain evidence="9">An824</strain>
    </source>
</reference>
<feature type="binding site" evidence="6">
    <location>
        <position position="179"/>
    </location>
    <ligand>
        <name>S-adenosyl-L-methionine</name>
        <dbReference type="ChEBI" id="CHEBI:59789"/>
    </ligand>
</feature>
<evidence type="ECO:0000256" key="4">
    <source>
        <dbReference type="ARBA" id="ARBA00022691"/>
    </source>
</evidence>
<dbReference type="Gene3D" id="2.30.130.60">
    <property type="match status" value="1"/>
</dbReference>
<name>A0A938WVV3_9BACT</name>
<feature type="domain" description="SAM-dependent MTase RsmB/NOP-type" evidence="8">
    <location>
        <begin position="1"/>
        <end position="298"/>
    </location>
</feature>
<dbReference type="Gene3D" id="3.40.50.150">
    <property type="entry name" value="Vaccinia Virus protein VP39"/>
    <property type="match status" value="1"/>
</dbReference>
<dbReference type="Proteomes" id="UP000706891">
    <property type="component" value="Unassembled WGS sequence"/>
</dbReference>
<dbReference type="PROSITE" id="PS51686">
    <property type="entry name" value="SAM_MT_RSMB_NOP"/>
    <property type="match status" value="1"/>
</dbReference>
<dbReference type="Pfam" id="PF13636">
    <property type="entry name" value="Methyltranf_PUA"/>
    <property type="match status" value="1"/>
</dbReference>
<evidence type="ECO:0000256" key="1">
    <source>
        <dbReference type="ARBA" id="ARBA00022490"/>
    </source>
</evidence>
<evidence type="ECO:0000256" key="7">
    <source>
        <dbReference type="SAM" id="MobiDB-lite"/>
    </source>
</evidence>
<dbReference type="PRINTS" id="PR02008">
    <property type="entry name" value="RCMTFAMILY"/>
</dbReference>
<evidence type="ECO:0000313" key="10">
    <source>
        <dbReference type="Proteomes" id="UP000706891"/>
    </source>
</evidence>
<keyword evidence="10" id="KW-1185">Reference proteome</keyword>
<dbReference type="EMBL" id="JACJJG010000104">
    <property type="protein sequence ID" value="MBM6674631.1"/>
    <property type="molecule type" value="Genomic_DNA"/>
</dbReference>
<feature type="region of interest" description="Disordered" evidence="7">
    <location>
        <begin position="300"/>
        <end position="336"/>
    </location>
</feature>
<reference evidence="9" key="1">
    <citation type="submission" date="2020-08" db="EMBL/GenBank/DDBJ databases">
        <authorList>
            <person name="Cejkova D."/>
            <person name="Kubasova T."/>
            <person name="Jahodarova E."/>
            <person name="Rychlik I."/>
        </authorList>
    </citation>
    <scope>NUCLEOTIDE SEQUENCE</scope>
    <source>
        <strain evidence="9">An824</strain>
    </source>
</reference>
<keyword evidence="3 6" id="KW-0808">Transferase</keyword>
<feature type="compositionally biased region" description="Basic residues" evidence="7">
    <location>
        <begin position="308"/>
        <end position="324"/>
    </location>
</feature>
<gene>
    <name evidence="9" type="ORF">H6A34_12190</name>
</gene>
<keyword evidence="5 6" id="KW-0694">RNA-binding</keyword>
<comment type="caution">
    <text evidence="6">Lacks conserved residue(s) required for the propagation of feature annotation.</text>
</comment>
<evidence type="ECO:0000256" key="3">
    <source>
        <dbReference type="ARBA" id="ARBA00022679"/>
    </source>
</evidence>
<organism evidence="9 10">
    <name type="scientific">Marseilla massiliensis</name>
    <dbReference type="NCBI Taxonomy" id="1841864"/>
    <lineage>
        <taxon>Bacteria</taxon>
        <taxon>Pseudomonadati</taxon>
        <taxon>Bacteroidota</taxon>
        <taxon>Bacteroidia</taxon>
        <taxon>Bacteroidales</taxon>
        <taxon>Prevotellaceae</taxon>
        <taxon>Marseilla</taxon>
    </lineage>
</organism>
<keyword evidence="1" id="KW-0963">Cytoplasm</keyword>
<evidence type="ECO:0000256" key="2">
    <source>
        <dbReference type="ARBA" id="ARBA00022603"/>
    </source>
</evidence>
<evidence type="ECO:0000256" key="5">
    <source>
        <dbReference type="ARBA" id="ARBA00022884"/>
    </source>
</evidence>
<feature type="active site" description="Nucleophile" evidence="6">
    <location>
        <position position="232"/>
    </location>
</feature>
<dbReference type="InterPro" id="IPR049560">
    <property type="entry name" value="MeTrfase_RsmB-F_NOP2_cat"/>
</dbReference>
<dbReference type="InterPro" id="IPR027391">
    <property type="entry name" value="Nol1_Nop2_Fmu_2"/>
</dbReference>
<dbReference type="GO" id="GO:0001510">
    <property type="term" value="P:RNA methylation"/>
    <property type="evidence" value="ECO:0007669"/>
    <property type="project" value="InterPro"/>
</dbReference>
<feature type="binding site" evidence="6">
    <location>
        <position position="135"/>
    </location>
    <ligand>
        <name>S-adenosyl-L-methionine</name>
        <dbReference type="ChEBI" id="CHEBI:59789"/>
    </ligand>
</feature>
<sequence>MTLPDDFITQAKATMGDELWTLLAQGLCSEAPVSIRLNPWKCREGMWTAVDATDCVAWCSSGYYLNSRPNFTFDPMLHAGMYYVQEASSMFLDLVLRQYVTGGAVRMLDMCAAPGGKSTVARAALPAGSLLVSNEPMRTRAQILAENIQKFGHPDVIVTNNYPQEISRSGLMFDIILTDVPCSGEGMFRKDPVAINEWSPQNVEKCRRLQREIVAEAWQCLRPGGLLVYSTCTFNTKEDEDNVSYICKELGAEVLPVDIDGDWKITGSLLNGFDKPVYRFLPGLTRGEGLFMAVLRKTDDGATEQGRPKTKKQKNGRERGKKQSTAKPDKGWLTSPDDYEITENGDTFTAIPKAWKDVYDLASRLLKVLSAGVELGEIKGKDIVPAHALALSTAFNAQAFPSVSLNYAQAISYLRKEAVTLPPDTPRGYVVMTYQNVPLGFMKNIGNRANNLYPAEWKIKSTHIPEGKNNVIIKN</sequence>
<dbReference type="SUPFAM" id="SSF53335">
    <property type="entry name" value="S-adenosyl-L-methionine-dependent methyltransferases"/>
    <property type="match status" value="1"/>
</dbReference>
<dbReference type="PANTHER" id="PTHR22807:SF30">
    <property type="entry name" value="28S RRNA (CYTOSINE(4447)-C(5))-METHYLTRANSFERASE-RELATED"/>
    <property type="match status" value="1"/>
</dbReference>
<evidence type="ECO:0000259" key="8">
    <source>
        <dbReference type="PROSITE" id="PS51686"/>
    </source>
</evidence>
<comment type="similarity">
    <text evidence="6">Belongs to the class I-like SAM-binding methyltransferase superfamily. RsmB/NOP family.</text>
</comment>
<dbReference type="PANTHER" id="PTHR22807">
    <property type="entry name" value="NOP2 YEAST -RELATED NOL1/NOP2/FMU SUN DOMAIN-CONTAINING"/>
    <property type="match status" value="1"/>
</dbReference>
<dbReference type="InterPro" id="IPR031341">
    <property type="entry name" value="Methyltr_RsmF_N"/>
</dbReference>
<dbReference type="Pfam" id="PF01189">
    <property type="entry name" value="Methyltr_RsmB-F"/>
    <property type="match status" value="1"/>
</dbReference>
<dbReference type="GO" id="GO:0008173">
    <property type="term" value="F:RNA methyltransferase activity"/>
    <property type="evidence" value="ECO:0007669"/>
    <property type="project" value="InterPro"/>
</dbReference>
<dbReference type="AlphaFoldDB" id="A0A938WVV3"/>